<keyword evidence="5" id="KW-0175">Coiled coil</keyword>
<evidence type="ECO:0000313" key="8">
    <source>
        <dbReference type="EMBL" id="KAF6143926.1"/>
    </source>
</evidence>
<dbReference type="OrthoDB" id="2425403at2759"/>
<sequence length="390" mass="44092">FFAKIAQVGPPCTCGAGYIWRYRANTKNNNGRYFYRYPQFKNQCKSFIWVDVLVGGLRAGELGQGGEQVDEKKQVKIMRPRIWDNNYLTYAFIGCNLMDHPIVELDNDNDININLDGDDMEMEGIDGPLSEAGTGDESVGTLARKPGDSNVEDVVESAIEELGEELSLQDVGQFSHGVNDVEESPESASNGGSDHFDVLSLETDENDHKDYESDNCEEPSLEELYSQLVSQLEKLKNEKQSLSGQLKTCEQNRLIAVEKVKLAEIEIEKLRLELTSTQQKLKVFYHRAKNIDKSTSSQVTKFVKATSTPFLPKPSIIDVPHRQTEQPFVFHVFYCEACGRKGHLAPYCRYVPQLRGRNNLRLEREKPHRSYAQSFVNSFLSKSPLMVSGM</sequence>
<comment type="caution">
    <text evidence="8">The sequence shown here is derived from an EMBL/GenBank/DDBJ whole genome shotgun (WGS) entry which is preliminary data.</text>
</comment>
<keyword evidence="1" id="KW-0479">Metal-binding</keyword>
<feature type="coiled-coil region" evidence="5">
    <location>
        <begin position="218"/>
        <end position="280"/>
    </location>
</feature>
<dbReference type="AlphaFoldDB" id="A0A7J7LMP5"/>
<keyword evidence="3" id="KW-0862">Zinc</keyword>
<evidence type="ECO:0000256" key="4">
    <source>
        <dbReference type="PROSITE-ProRule" id="PRU01343"/>
    </source>
</evidence>
<accession>A0A7J7LMP5</accession>
<keyword evidence="2 4" id="KW-0863">Zinc-finger</keyword>
<organism evidence="8 9">
    <name type="scientific">Kingdonia uniflora</name>
    <dbReference type="NCBI Taxonomy" id="39325"/>
    <lineage>
        <taxon>Eukaryota</taxon>
        <taxon>Viridiplantae</taxon>
        <taxon>Streptophyta</taxon>
        <taxon>Embryophyta</taxon>
        <taxon>Tracheophyta</taxon>
        <taxon>Spermatophyta</taxon>
        <taxon>Magnoliopsida</taxon>
        <taxon>Ranunculales</taxon>
        <taxon>Circaeasteraceae</taxon>
        <taxon>Kingdonia</taxon>
    </lineage>
</organism>
<evidence type="ECO:0000256" key="5">
    <source>
        <dbReference type="SAM" id="Coils"/>
    </source>
</evidence>
<evidence type="ECO:0000256" key="6">
    <source>
        <dbReference type="SAM" id="MobiDB-lite"/>
    </source>
</evidence>
<protein>
    <recommendedName>
        <fullName evidence="7">GRF-type domain-containing protein</fullName>
    </recommendedName>
</protein>
<dbReference type="InterPro" id="IPR010666">
    <property type="entry name" value="Znf_GRF"/>
</dbReference>
<reference evidence="8 9" key="1">
    <citation type="journal article" date="2020" name="IScience">
        <title>Genome Sequencing of the Endangered Kingdonia uniflora (Circaeasteraceae, Ranunculales) Reveals Potential Mechanisms of Evolutionary Specialization.</title>
        <authorList>
            <person name="Sun Y."/>
            <person name="Deng T."/>
            <person name="Zhang A."/>
            <person name="Moore M.J."/>
            <person name="Landis J.B."/>
            <person name="Lin N."/>
            <person name="Zhang H."/>
            <person name="Zhang X."/>
            <person name="Huang J."/>
            <person name="Zhang X."/>
            <person name="Sun H."/>
            <person name="Wang H."/>
        </authorList>
    </citation>
    <scope>NUCLEOTIDE SEQUENCE [LARGE SCALE GENOMIC DNA]</scope>
    <source>
        <strain evidence="8">TB1705</strain>
        <tissue evidence="8">Leaf</tissue>
    </source>
</reference>
<dbReference type="EMBL" id="JACGCM010002161">
    <property type="protein sequence ID" value="KAF6143926.1"/>
    <property type="molecule type" value="Genomic_DNA"/>
</dbReference>
<dbReference type="PROSITE" id="PS51999">
    <property type="entry name" value="ZF_GRF"/>
    <property type="match status" value="1"/>
</dbReference>
<evidence type="ECO:0000256" key="1">
    <source>
        <dbReference type="ARBA" id="ARBA00022723"/>
    </source>
</evidence>
<evidence type="ECO:0000256" key="2">
    <source>
        <dbReference type="ARBA" id="ARBA00022771"/>
    </source>
</evidence>
<feature type="region of interest" description="Disordered" evidence="6">
    <location>
        <begin position="131"/>
        <end position="150"/>
    </location>
</feature>
<dbReference type="GO" id="GO:0008270">
    <property type="term" value="F:zinc ion binding"/>
    <property type="evidence" value="ECO:0007669"/>
    <property type="project" value="UniProtKB-KW"/>
</dbReference>
<evidence type="ECO:0000256" key="3">
    <source>
        <dbReference type="ARBA" id="ARBA00022833"/>
    </source>
</evidence>
<gene>
    <name evidence="8" type="ORF">GIB67_001720</name>
</gene>
<dbReference type="Proteomes" id="UP000541444">
    <property type="component" value="Unassembled WGS sequence"/>
</dbReference>
<proteinExistence type="predicted"/>
<feature type="non-terminal residue" evidence="8">
    <location>
        <position position="1"/>
    </location>
</feature>
<keyword evidence="9" id="KW-1185">Reference proteome</keyword>
<evidence type="ECO:0000259" key="7">
    <source>
        <dbReference type="PROSITE" id="PS51999"/>
    </source>
</evidence>
<name>A0A7J7LMP5_9MAGN</name>
<feature type="domain" description="GRF-type" evidence="7">
    <location>
        <begin position="12"/>
        <end position="53"/>
    </location>
</feature>
<evidence type="ECO:0000313" key="9">
    <source>
        <dbReference type="Proteomes" id="UP000541444"/>
    </source>
</evidence>